<feature type="transmembrane region" description="Helical" evidence="2">
    <location>
        <begin position="464"/>
        <end position="488"/>
    </location>
</feature>
<keyword evidence="4" id="KW-1185">Reference proteome</keyword>
<feature type="compositionally biased region" description="Polar residues" evidence="1">
    <location>
        <begin position="85"/>
        <end position="95"/>
    </location>
</feature>
<feature type="transmembrane region" description="Helical" evidence="2">
    <location>
        <begin position="431"/>
        <end position="452"/>
    </location>
</feature>
<organism evidence="3 4">
    <name type="scientific">Polychaeton citri CBS 116435</name>
    <dbReference type="NCBI Taxonomy" id="1314669"/>
    <lineage>
        <taxon>Eukaryota</taxon>
        <taxon>Fungi</taxon>
        <taxon>Dikarya</taxon>
        <taxon>Ascomycota</taxon>
        <taxon>Pezizomycotina</taxon>
        <taxon>Dothideomycetes</taxon>
        <taxon>Dothideomycetidae</taxon>
        <taxon>Capnodiales</taxon>
        <taxon>Capnodiaceae</taxon>
        <taxon>Polychaeton</taxon>
    </lineage>
</organism>
<comment type="caution">
    <text evidence="3">The sequence shown here is derived from an EMBL/GenBank/DDBJ whole genome shotgun (WGS) entry which is preliminary data.</text>
</comment>
<accession>A0A9P4Q767</accession>
<feature type="region of interest" description="Disordered" evidence="1">
    <location>
        <begin position="314"/>
        <end position="362"/>
    </location>
</feature>
<name>A0A9P4Q767_9PEZI</name>
<reference evidence="3" key="1">
    <citation type="journal article" date="2020" name="Stud. Mycol.">
        <title>101 Dothideomycetes genomes: a test case for predicting lifestyles and emergence of pathogens.</title>
        <authorList>
            <person name="Haridas S."/>
            <person name="Albert R."/>
            <person name="Binder M."/>
            <person name="Bloem J."/>
            <person name="Labutti K."/>
            <person name="Salamov A."/>
            <person name="Andreopoulos B."/>
            <person name="Baker S."/>
            <person name="Barry K."/>
            <person name="Bills G."/>
            <person name="Bluhm B."/>
            <person name="Cannon C."/>
            <person name="Castanera R."/>
            <person name="Culley D."/>
            <person name="Daum C."/>
            <person name="Ezra D."/>
            <person name="Gonzalez J."/>
            <person name="Henrissat B."/>
            <person name="Kuo A."/>
            <person name="Liang C."/>
            <person name="Lipzen A."/>
            <person name="Lutzoni F."/>
            <person name="Magnuson J."/>
            <person name="Mondo S."/>
            <person name="Nolan M."/>
            <person name="Ohm R."/>
            <person name="Pangilinan J."/>
            <person name="Park H.-J."/>
            <person name="Ramirez L."/>
            <person name="Alfaro M."/>
            <person name="Sun H."/>
            <person name="Tritt A."/>
            <person name="Yoshinaga Y."/>
            <person name="Zwiers L.-H."/>
            <person name="Turgeon B."/>
            <person name="Goodwin S."/>
            <person name="Spatafora J."/>
            <person name="Crous P."/>
            <person name="Grigoriev I."/>
        </authorList>
    </citation>
    <scope>NUCLEOTIDE SEQUENCE</scope>
    <source>
        <strain evidence="3">CBS 116435</strain>
    </source>
</reference>
<feature type="compositionally biased region" description="Basic and acidic residues" evidence="1">
    <location>
        <begin position="320"/>
        <end position="339"/>
    </location>
</feature>
<feature type="transmembrane region" description="Helical" evidence="2">
    <location>
        <begin position="252"/>
        <end position="274"/>
    </location>
</feature>
<feature type="compositionally biased region" description="Basic and acidic residues" evidence="1">
    <location>
        <begin position="65"/>
        <end position="80"/>
    </location>
</feature>
<evidence type="ECO:0000313" key="3">
    <source>
        <dbReference type="EMBL" id="KAF2719606.1"/>
    </source>
</evidence>
<keyword evidence="2" id="KW-0812">Transmembrane</keyword>
<keyword evidence="2" id="KW-0472">Membrane</keyword>
<sequence>MAPPIHADARYNADETVSPTNTLHQPGNVPSRNAVSETGSHETLIGQRPGSISGGETIAGSVGAGEKDVYPKTTSSKDEPAPLNATRQPTVPDNISSDAAISQLDSPKSLNKTISQLQSVQATGPSNLFNPTNVRMHVRFHRHHDTDDVQTTPRPGDEFLLHWRSRDQRKGRNSSIASTEKRTSPLLSRVLSEATNIARGILVMIITFPYWNMAFWSGWSYTIGSILFVIDGAWSWGPVAFPSTEFGGEEEYGVPLCFFFGALFYQLGATVAYLEAINDGSFAGSAMRRFLEGHEEDKKRLLDEKLHNFFGHAKPHRRHKDGEEKQVDPEAGWENKESPPRSYSSFPNGMPPAPRRGGIDYGPSEEGQMTEYVVWRWWPTWKSLRTRHLFDLGYIACTIQLVGATMYAVAGVVILPGLLSSLNHTQSLFAYWIPQVVASVCFLTAGVMFTLETQEKWYRPTPQLLGWWIGAWATVGSVGFLLCAIFGIPSDTHTWCAYQSDLSSMWGSAAYLISSLLQWYEAVNKGAVLSFPNT</sequence>
<dbReference type="EMBL" id="MU003809">
    <property type="protein sequence ID" value="KAF2719606.1"/>
    <property type="molecule type" value="Genomic_DNA"/>
</dbReference>
<feature type="transmembrane region" description="Helical" evidence="2">
    <location>
        <begin position="392"/>
        <end position="419"/>
    </location>
</feature>
<feature type="compositionally biased region" description="Polar residues" evidence="1">
    <location>
        <begin position="15"/>
        <end position="38"/>
    </location>
</feature>
<proteinExistence type="predicted"/>
<dbReference type="Proteomes" id="UP000799441">
    <property type="component" value="Unassembled WGS sequence"/>
</dbReference>
<keyword evidence="2" id="KW-1133">Transmembrane helix</keyword>
<dbReference type="OrthoDB" id="2603at2759"/>
<evidence type="ECO:0000256" key="2">
    <source>
        <dbReference type="SAM" id="Phobius"/>
    </source>
</evidence>
<dbReference type="AlphaFoldDB" id="A0A9P4Q767"/>
<evidence type="ECO:0000313" key="4">
    <source>
        <dbReference type="Proteomes" id="UP000799441"/>
    </source>
</evidence>
<protein>
    <submittedName>
        <fullName evidence="3">Uncharacterized protein</fullName>
    </submittedName>
</protein>
<gene>
    <name evidence="3" type="ORF">K431DRAFT_286566</name>
</gene>
<evidence type="ECO:0000256" key="1">
    <source>
        <dbReference type="SAM" id="MobiDB-lite"/>
    </source>
</evidence>
<feature type="region of interest" description="Disordered" evidence="1">
    <location>
        <begin position="1"/>
        <end position="95"/>
    </location>
</feature>